<feature type="transmembrane region" description="Helical" evidence="7">
    <location>
        <begin position="53"/>
        <end position="77"/>
    </location>
</feature>
<dbReference type="GO" id="GO:0043190">
    <property type="term" value="C:ATP-binding cassette (ABC) transporter complex"/>
    <property type="evidence" value="ECO:0007669"/>
    <property type="project" value="InterPro"/>
</dbReference>
<evidence type="ECO:0000256" key="1">
    <source>
        <dbReference type="ARBA" id="ARBA00004651"/>
    </source>
</evidence>
<protein>
    <submittedName>
        <fullName evidence="8">Cobalt/nickel transport system permease protein</fullName>
    </submittedName>
</protein>
<gene>
    <name evidence="8" type="ORF">FHS55_000555</name>
</gene>
<evidence type="ECO:0000313" key="9">
    <source>
        <dbReference type="Proteomes" id="UP000533469"/>
    </source>
</evidence>
<feature type="transmembrane region" description="Helical" evidence="7">
    <location>
        <begin position="217"/>
        <end position="233"/>
    </location>
</feature>
<dbReference type="PANTHER" id="PTHR34857:SF2">
    <property type="entry name" value="SLL0384 PROTEIN"/>
    <property type="match status" value="1"/>
</dbReference>
<keyword evidence="5 7" id="KW-1133">Transmembrane helix</keyword>
<name>A0A839Z2X3_9HYPH</name>
<dbReference type="EMBL" id="JACICD010000001">
    <property type="protein sequence ID" value="MBB3769969.1"/>
    <property type="molecule type" value="Genomic_DNA"/>
</dbReference>
<organism evidence="8 9">
    <name type="scientific">Ancylobacter tetraedralis</name>
    <dbReference type="NCBI Taxonomy" id="217068"/>
    <lineage>
        <taxon>Bacteria</taxon>
        <taxon>Pseudomonadati</taxon>
        <taxon>Pseudomonadota</taxon>
        <taxon>Alphaproteobacteria</taxon>
        <taxon>Hyphomicrobiales</taxon>
        <taxon>Xanthobacteraceae</taxon>
        <taxon>Ancylobacter</taxon>
    </lineage>
</organism>
<evidence type="ECO:0000256" key="2">
    <source>
        <dbReference type="ARBA" id="ARBA00008564"/>
    </source>
</evidence>
<dbReference type="InterPro" id="IPR012809">
    <property type="entry name" value="ECF_CbiQ"/>
</dbReference>
<dbReference type="PANTHER" id="PTHR34857">
    <property type="entry name" value="SLL0384 PROTEIN"/>
    <property type="match status" value="1"/>
</dbReference>
<keyword evidence="4 7" id="KW-0812">Transmembrane</keyword>
<keyword evidence="3" id="KW-1003">Cell membrane</keyword>
<keyword evidence="9" id="KW-1185">Reference proteome</keyword>
<dbReference type="AlphaFoldDB" id="A0A839Z2X3"/>
<dbReference type="InterPro" id="IPR003339">
    <property type="entry name" value="ABC/ECF_trnsptr_transmembrane"/>
</dbReference>
<dbReference type="NCBIfam" id="TIGR02454">
    <property type="entry name" value="ECF_T_CbiQ"/>
    <property type="match status" value="1"/>
</dbReference>
<dbReference type="GO" id="GO:0006824">
    <property type="term" value="P:cobalt ion transport"/>
    <property type="evidence" value="ECO:0007669"/>
    <property type="project" value="InterPro"/>
</dbReference>
<keyword evidence="6 7" id="KW-0472">Membrane</keyword>
<dbReference type="CDD" id="cd16914">
    <property type="entry name" value="EcfT"/>
    <property type="match status" value="1"/>
</dbReference>
<comment type="subcellular location">
    <subcellularLocation>
        <location evidence="1">Cell membrane</location>
        <topology evidence="1">Multi-pass membrane protein</topology>
    </subcellularLocation>
</comment>
<sequence>MAPADLRLRLLAAFIAIGCLSQLHSLAVAGVLLALVLPLAWVFAPLAFPWRRLWHLEGFLLLLFATLPFTVEGHTLFALGPFTASQDGLWRAALIAAKVSTCVLVLTALLGNVEPSRLGVALRGLRVPERLTRLCVMTMRYTALLRDEARRLHDAMRARGFRPRSSRHTWRSYGNLIGMLLVRALDRAERVEEAMLCRGYTGSFPYHAPPFPPLRDWIGFGAISAAGVAVLVIDRL</sequence>
<proteinExistence type="inferred from homology"/>
<evidence type="ECO:0000256" key="4">
    <source>
        <dbReference type="ARBA" id="ARBA00022692"/>
    </source>
</evidence>
<evidence type="ECO:0000313" key="8">
    <source>
        <dbReference type="EMBL" id="MBB3769969.1"/>
    </source>
</evidence>
<dbReference type="Pfam" id="PF02361">
    <property type="entry name" value="CbiQ"/>
    <property type="match status" value="1"/>
</dbReference>
<evidence type="ECO:0000256" key="3">
    <source>
        <dbReference type="ARBA" id="ARBA00022475"/>
    </source>
</evidence>
<accession>A0A839Z2X3</accession>
<comment type="similarity">
    <text evidence="2">Belongs to the CbiQ family.</text>
</comment>
<comment type="caution">
    <text evidence="8">The sequence shown here is derived from an EMBL/GenBank/DDBJ whole genome shotgun (WGS) entry which is preliminary data.</text>
</comment>
<feature type="transmembrane region" description="Helical" evidence="7">
    <location>
        <begin position="89"/>
        <end position="110"/>
    </location>
</feature>
<evidence type="ECO:0000256" key="6">
    <source>
        <dbReference type="ARBA" id="ARBA00023136"/>
    </source>
</evidence>
<dbReference type="Proteomes" id="UP000533469">
    <property type="component" value="Unassembled WGS sequence"/>
</dbReference>
<evidence type="ECO:0000256" key="5">
    <source>
        <dbReference type="ARBA" id="ARBA00022989"/>
    </source>
</evidence>
<dbReference type="InterPro" id="IPR051611">
    <property type="entry name" value="ECF_transporter_component"/>
</dbReference>
<evidence type="ECO:0000256" key="7">
    <source>
        <dbReference type="SAM" id="Phobius"/>
    </source>
</evidence>
<reference evidence="8 9" key="1">
    <citation type="submission" date="2020-08" db="EMBL/GenBank/DDBJ databases">
        <title>Genomic Encyclopedia of Type Strains, Phase IV (KMG-IV): sequencing the most valuable type-strain genomes for metagenomic binning, comparative biology and taxonomic classification.</title>
        <authorList>
            <person name="Goeker M."/>
        </authorList>
    </citation>
    <scope>NUCLEOTIDE SEQUENCE [LARGE SCALE GENOMIC DNA]</scope>
    <source>
        <strain evidence="8 9">DSM 5895</strain>
    </source>
</reference>
<dbReference type="RefSeq" id="WP_183188137.1">
    <property type="nucleotide sequence ID" value="NZ_JACICD010000001.1"/>
</dbReference>